<dbReference type="InterPro" id="IPR036188">
    <property type="entry name" value="FAD/NAD-bd_sf"/>
</dbReference>
<keyword evidence="3" id="KW-1185">Reference proteome</keyword>
<evidence type="ECO:0000313" key="2">
    <source>
        <dbReference type="EMBL" id="TBU51272.1"/>
    </source>
</evidence>
<accession>A0A4Q9PDZ0</accession>
<evidence type="ECO:0008006" key="4">
    <source>
        <dbReference type="Google" id="ProtNLM"/>
    </source>
</evidence>
<dbReference type="Pfam" id="PF13450">
    <property type="entry name" value="NAD_binding_8"/>
    <property type="match status" value="1"/>
</dbReference>
<dbReference type="PANTHER" id="PTHR42877:SF7">
    <property type="entry name" value="FLAVIN-BINDING MONOOXYGENASE-RELATED"/>
    <property type="match status" value="1"/>
</dbReference>
<evidence type="ECO:0000313" key="3">
    <source>
        <dbReference type="Proteomes" id="UP000292082"/>
    </source>
</evidence>
<comment type="similarity">
    <text evidence="1">Belongs to the FAD-binding monooxygenase family.</text>
</comment>
<dbReference type="PANTHER" id="PTHR42877">
    <property type="entry name" value="L-ORNITHINE N(5)-MONOOXYGENASE-RELATED"/>
    <property type="match status" value="1"/>
</dbReference>
<gene>
    <name evidence="2" type="ORF">BD310DRAFT_910766</name>
</gene>
<protein>
    <recommendedName>
        <fullName evidence="4">FAD/NAD(P)-binding domain-containing protein</fullName>
    </recommendedName>
</protein>
<evidence type="ECO:0000256" key="1">
    <source>
        <dbReference type="ARBA" id="ARBA00010139"/>
    </source>
</evidence>
<dbReference type="AlphaFoldDB" id="A0A4Q9PDZ0"/>
<dbReference type="EMBL" id="ML145348">
    <property type="protein sequence ID" value="TBU51272.1"/>
    <property type="molecule type" value="Genomic_DNA"/>
</dbReference>
<proteinExistence type="inferred from homology"/>
<dbReference type="Proteomes" id="UP000292082">
    <property type="component" value="Unassembled WGS sequence"/>
</dbReference>
<sequence length="290" mass="32492">MDDPTAHLVPPHHRANAIIEVNTVETGIYVLSQVNAERDPLVADTRSITSSMIDDGSLHVPAQQGPETAQPIKVIVIGAGFSGILAGIRFPQKIPNVDLVIYEKSAGVGGTWYNNRYPITLNVCCTGRGIACDIPAHCYQFSFEDKATAKIQRERLKSMEAKPKAVKDFDRSLTWDPSQTVFSANCRSWYKLGKAEGRVVGLWPGSNVHAMRALQHPRWEDYEYEYADSEDNSLYWLGDGQTWAEKNQQGDRAWYLREELIDRPPGKTRRALCLSSCLSFKVHNTVPQDV</sequence>
<dbReference type="InterPro" id="IPR051209">
    <property type="entry name" value="FAD-bind_Monooxygenase_sf"/>
</dbReference>
<dbReference type="Gene3D" id="3.50.50.60">
    <property type="entry name" value="FAD/NAD(P)-binding domain"/>
    <property type="match status" value="2"/>
</dbReference>
<dbReference type="SUPFAM" id="SSF51905">
    <property type="entry name" value="FAD/NAD(P)-binding domain"/>
    <property type="match status" value="1"/>
</dbReference>
<reference evidence="2 3" key="1">
    <citation type="submission" date="2019-01" db="EMBL/GenBank/DDBJ databases">
        <title>Draft genome sequences of three monokaryotic isolates of the white-rot basidiomycete fungus Dichomitus squalens.</title>
        <authorList>
            <consortium name="DOE Joint Genome Institute"/>
            <person name="Lopez S.C."/>
            <person name="Andreopoulos B."/>
            <person name="Pangilinan J."/>
            <person name="Lipzen A."/>
            <person name="Riley R."/>
            <person name="Ahrendt S."/>
            <person name="Ng V."/>
            <person name="Barry K."/>
            <person name="Daum C."/>
            <person name="Grigoriev I.V."/>
            <person name="Hilden K.S."/>
            <person name="Makela M.R."/>
            <person name="de Vries R.P."/>
        </authorList>
    </citation>
    <scope>NUCLEOTIDE SEQUENCE [LARGE SCALE GENOMIC DNA]</scope>
    <source>
        <strain evidence="2 3">CBS 464.89</strain>
    </source>
</reference>
<organism evidence="2 3">
    <name type="scientific">Dichomitus squalens</name>
    <dbReference type="NCBI Taxonomy" id="114155"/>
    <lineage>
        <taxon>Eukaryota</taxon>
        <taxon>Fungi</taxon>
        <taxon>Dikarya</taxon>
        <taxon>Basidiomycota</taxon>
        <taxon>Agaricomycotina</taxon>
        <taxon>Agaricomycetes</taxon>
        <taxon>Polyporales</taxon>
        <taxon>Polyporaceae</taxon>
        <taxon>Dichomitus</taxon>
    </lineage>
</organism>
<name>A0A4Q9PDZ0_9APHY</name>